<name>A0A4Y7X926_9GAMM</name>
<evidence type="ECO:0000313" key="2">
    <source>
        <dbReference type="Proteomes" id="UP000297834"/>
    </source>
</evidence>
<evidence type="ECO:0000313" key="1">
    <source>
        <dbReference type="EMBL" id="TEU23415.1"/>
    </source>
</evidence>
<dbReference type="EMBL" id="SNTY01000085">
    <property type="protein sequence ID" value="TEU23415.1"/>
    <property type="molecule type" value="Genomic_DNA"/>
</dbReference>
<dbReference type="AlphaFoldDB" id="A0A4Y7X926"/>
<proteinExistence type="predicted"/>
<keyword evidence="2" id="KW-1185">Reference proteome</keyword>
<reference evidence="1 2" key="1">
    <citation type="submission" date="2019-03" db="EMBL/GenBank/DDBJ databases">
        <title>Alkanindiges illinoisensis: a potential pathogenic isolated from ascites of a gastric cancer patient with abdominal metastasis.</title>
        <authorList>
            <person name="Hu X."/>
            <person name="Yang B."/>
            <person name="Yan X."/>
            <person name="Lin L."/>
            <person name="Zhao H."/>
            <person name="Zhou F."/>
            <person name="Su B."/>
            <person name="Chen J."/>
            <person name="Rui Y."/>
            <person name="Wang Q."/>
            <person name="Zheng L."/>
        </authorList>
    </citation>
    <scope>NUCLEOTIDE SEQUENCE [LARGE SCALE GENOMIC DNA]</scope>
    <source>
        <strain evidence="1 2">NFYY 23406</strain>
    </source>
</reference>
<protein>
    <submittedName>
        <fullName evidence="1">DUF1064 domain-containing protein</fullName>
    </submittedName>
</protein>
<gene>
    <name evidence="1" type="ORF">E2B99_13635</name>
</gene>
<dbReference type="OrthoDB" id="6688892at2"/>
<organism evidence="1 2">
    <name type="scientific">Alkanindiges illinoisensis</name>
    <dbReference type="NCBI Taxonomy" id="197183"/>
    <lineage>
        <taxon>Bacteria</taxon>
        <taxon>Pseudomonadati</taxon>
        <taxon>Pseudomonadota</taxon>
        <taxon>Gammaproteobacteria</taxon>
        <taxon>Moraxellales</taxon>
        <taxon>Moraxellaceae</taxon>
        <taxon>Alkanindiges</taxon>
    </lineage>
</organism>
<sequence length="131" mass="15192">MVLLGKHYKKPRDTKPKASKYKNTKVKLDGKTFDSQKEASRYQALKLKMQSGQITDLKHHVSFELQPAVKFENEKRKKPALRYIADFVYVDVKTGLQVVEDVKSAMTRKLAAYRQKKHLMMSVHGIEIQEV</sequence>
<accession>A0A4Y7X926</accession>
<dbReference type="Proteomes" id="UP000297834">
    <property type="component" value="Unassembled WGS sequence"/>
</dbReference>
<dbReference type="InterPro" id="IPR009414">
    <property type="entry name" value="DUF1064"/>
</dbReference>
<dbReference type="Pfam" id="PF06356">
    <property type="entry name" value="DUF1064"/>
    <property type="match status" value="1"/>
</dbReference>
<comment type="caution">
    <text evidence="1">The sequence shown here is derived from an EMBL/GenBank/DDBJ whole genome shotgun (WGS) entry which is preliminary data.</text>
</comment>